<dbReference type="GO" id="GO:0003724">
    <property type="term" value="F:RNA helicase activity"/>
    <property type="evidence" value="ECO:0007669"/>
    <property type="project" value="UniProtKB-EC"/>
</dbReference>
<feature type="compositionally biased region" description="Basic and acidic residues" evidence="12">
    <location>
        <begin position="439"/>
        <end position="455"/>
    </location>
</feature>
<evidence type="ECO:0000256" key="10">
    <source>
        <dbReference type="PROSITE-ProRule" id="PRU00552"/>
    </source>
</evidence>
<dbReference type="GO" id="GO:0005524">
    <property type="term" value="F:ATP binding"/>
    <property type="evidence" value="ECO:0007669"/>
    <property type="project" value="UniProtKB-KW"/>
</dbReference>
<feature type="compositionally biased region" description="Basic and acidic residues" evidence="12">
    <location>
        <begin position="493"/>
        <end position="502"/>
    </location>
</feature>
<evidence type="ECO:0000256" key="12">
    <source>
        <dbReference type="SAM" id="MobiDB-lite"/>
    </source>
</evidence>
<feature type="domain" description="DEAD-box RNA helicase Q" evidence="15">
    <location>
        <begin position="1"/>
        <end position="29"/>
    </location>
</feature>
<evidence type="ECO:0000256" key="7">
    <source>
        <dbReference type="ARBA" id="ARBA00038437"/>
    </source>
</evidence>
<dbReference type="SUPFAM" id="SSF52540">
    <property type="entry name" value="P-loop containing nucleoside triphosphate hydrolases"/>
    <property type="match status" value="1"/>
</dbReference>
<feature type="compositionally biased region" description="Basic and acidic residues" evidence="12">
    <location>
        <begin position="527"/>
        <end position="538"/>
    </location>
</feature>
<feature type="compositionally biased region" description="Low complexity" evidence="12">
    <location>
        <begin position="676"/>
        <end position="686"/>
    </location>
</feature>
<feature type="compositionally biased region" description="Basic and acidic residues" evidence="12">
    <location>
        <begin position="390"/>
        <end position="414"/>
    </location>
</feature>
<evidence type="ECO:0000256" key="8">
    <source>
        <dbReference type="ARBA" id="ARBA00047984"/>
    </source>
</evidence>
<feature type="region of interest" description="Disordered" evidence="12">
    <location>
        <begin position="384"/>
        <end position="744"/>
    </location>
</feature>
<dbReference type="InterPro" id="IPR014014">
    <property type="entry name" value="RNA_helicase_DEAD_Q_motif"/>
</dbReference>
<evidence type="ECO:0000256" key="1">
    <source>
        <dbReference type="ARBA" id="ARBA00012552"/>
    </source>
</evidence>
<keyword evidence="3 11" id="KW-0547">Nucleotide-binding</keyword>
<dbReference type="Proteomes" id="UP000233597">
    <property type="component" value="Unassembled WGS sequence"/>
</dbReference>
<dbReference type="CDD" id="cd00268">
    <property type="entry name" value="DEADc"/>
    <property type="match status" value="1"/>
</dbReference>
<keyword evidence="5 11" id="KW-0347">Helicase</keyword>
<dbReference type="InterPro" id="IPR001650">
    <property type="entry name" value="Helicase_C-like"/>
</dbReference>
<dbReference type="SMART" id="SM00490">
    <property type="entry name" value="HELICc"/>
    <property type="match status" value="1"/>
</dbReference>
<dbReference type="Pfam" id="PF00271">
    <property type="entry name" value="Helicase_C"/>
    <property type="match status" value="1"/>
</dbReference>
<dbReference type="FunFam" id="3.40.50.300:FF:000108">
    <property type="entry name" value="ATP-dependent RNA helicase RhlE"/>
    <property type="match status" value="1"/>
</dbReference>
<feature type="compositionally biased region" description="Low complexity" evidence="12">
    <location>
        <begin position="457"/>
        <end position="466"/>
    </location>
</feature>
<dbReference type="GO" id="GO:0009266">
    <property type="term" value="P:response to temperature stimulus"/>
    <property type="evidence" value="ECO:0007669"/>
    <property type="project" value="UniProtKB-ARBA"/>
</dbReference>
<comment type="catalytic activity">
    <reaction evidence="8">
        <text>ATP + H2O = ADP + phosphate + H(+)</text>
        <dbReference type="Rhea" id="RHEA:13065"/>
        <dbReference type="ChEBI" id="CHEBI:15377"/>
        <dbReference type="ChEBI" id="CHEBI:15378"/>
        <dbReference type="ChEBI" id="CHEBI:30616"/>
        <dbReference type="ChEBI" id="CHEBI:43474"/>
        <dbReference type="ChEBI" id="CHEBI:456216"/>
        <dbReference type="EC" id="3.6.4.13"/>
    </reaction>
</comment>
<dbReference type="PROSITE" id="PS51194">
    <property type="entry name" value="HELICASE_CTER"/>
    <property type="match status" value="1"/>
</dbReference>
<feature type="compositionally biased region" description="Basic residues" evidence="12">
    <location>
        <begin position="539"/>
        <end position="559"/>
    </location>
</feature>
<evidence type="ECO:0000259" key="14">
    <source>
        <dbReference type="PROSITE" id="PS51194"/>
    </source>
</evidence>
<dbReference type="InterPro" id="IPR011545">
    <property type="entry name" value="DEAD/DEAH_box_helicase_dom"/>
</dbReference>
<comment type="similarity">
    <text evidence="7 11">Belongs to the DEAD box helicase family.</text>
</comment>
<name>A0A2N3KS12_9PROT</name>
<feature type="domain" description="Helicase C-terminal" evidence="14">
    <location>
        <begin position="232"/>
        <end position="381"/>
    </location>
</feature>
<dbReference type="InterPro" id="IPR044742">
    <property type="entry name" value="DEAD/DEAH_RhlB"/>
</dbReference>
<feature type="compositionally biased region" description="Basic residues" evidence="12">
    <location>
        <begin position="658"/>
        <end position="675"/>
    </location>
</feature>
<dbReference type="PROSITE" id="PS51192">
    <property type="entry name" value="HELICASE_ATP_BIND_1"/>
    <property type="match status" value="1"/>
</dbReference>
<dbReference type="InterPro" id="IPR000629">
    <property type="entry name" value="RNA-helicase_DEAD-box_CS"/>
</dbReference>
<feature type="compositionally biased region" description="Basic residues" evidence="12">
    <location>
        <begin position="702"/>
        <end position="721"/>
    </location>
</feature>
<evidence type="ECO:0000256" key="2">
    <source>
        <dbReference type="ARBA" id="ARBA00022490"/>
    </source>
</evidence>
<evidence type="ECO:0000256" key="9">
    <source>
        <dbReference type="ARBA" id="ARBA00074363"/>
    </source>
</evidence>
<dbReference type="SMART" id="SM00487">
    <property type="entry name" value="DEXDc"/>
    <property type="match status" value="1"/>
</dbReference>
<keyword evidence="2" id="KW-0963">Cytoplasm</keyword>
<feature type="compositionally biased region" description="Basic and acidic residues" evidence="12">
    <location>
        <begin position="645"/>
        <end position="657"/>
    </location>
</feature>
<accession>A0A2N3KS12</accession>
<proteinExistence type="inferred from homology"/>
<dbReference type="InterPro" id="IPR050079">
    <property type="entry name" value="DEAD_box_RNA_helicase"/>
</dbReference>
<feature type="domain" description="Helicase ATP-binding" evidence="13">
    <location>
        <begin position="32"/>
        <end position="205"/>
    </location>
</feature>
<feature type="compositionally biased region" description="Basic and acidic residues" evidence="12">
    <location>
        <begin position="561"/>
        <end position="570"/>
    </location>
</feature>
<gene>
    <name evidence="16" type="ORF">COO20_14660</name>
</gene>
<dbReference type="Pfam" id="PF00270">
    <property type="entry name" value="DEAD"/>
    <property type="match status" value="1"/>
</dbReference>
<dbReference type="AlphaFoldDB" id="A0A2N3KS12"/>
<dbReference type="GO" id="GO:0016787">
    <property type="term" value="F:hydrolase activity"/>
    <property type="evidence" value="ECO:0007669"/>
    <property type="project" value="UniProtKB-KW"/>
</dbReference>
<reference evidence="16 17" key="1">
    <citation type="submission" date="2017-09" db="EMBL/GenBank/DDBJ databases">
        <title>Biodiversity and function of Thalassospira species in the particle-attached aromatic-hydrocarbon-degrading consortia from the surface seawater of the South China Sea.</title>
        <authorList>
            <person name="Dong C."/>
            <person name="Liu R."/>
            <person name="Shao Z."/>
        </authorList>
    </citation>
    <scope>NUCLEOTIDE SEQUENCE [LARGE SCALE GENOMIC DNA]</scope>
    <source>
        <strain evidence="16 17">CSC1P2</strain>
    </source>
</reference>
<protein>
    <recommendedName>
        <fullName evidence="9">DEAD-box ATP-dependent RNA helicase RhpA</fullName>
        <ecNumber evidence="1">3.6.4.13</ecNumber>
    </recommendedName>
</protein>
<sequence length="744" mass="80619">MTFADLGLSEDILKAVADAGYDTPTPIQRQAIPSVMMARDILGCAQTGTGKTASFVLPMLDILHHGRARMRMPRSIILEPTRELATQVAHNFDTYGKYVPLSKALVIGGESFVEQQKILEKGADVIIATPGRLIDTFERGKLLLSDCKLLVIDEADRMLDMGFIPDIEKIVNMLPKQRQTLFFSATMPKEIRRLADKFLSNPKEITVAPPSSMATTVEHKLLVIDEMDKRETLRRLIRAEDVKNAFVFCNRKKDVDILYKSLTKHGFNAGRMHGDLVQSERTETLDKFKSGDITVLICSDVAARGIDVADVSHVFNFDVPFNAEDYVHRTGRTGRAGRDGKAFTLATPEDGKLVEAINKTINMSIPMTAVEGIETLELDFSGKKRRNKRNNRDKGRDRDRSERADRGDRGDRNGRNNARRSANQDQEAAANVAASPAKEAPKPAERPAAPAKREQQNNAAAGNNTAPIRHVRDPREERHQNRPQRDRKNHNRRDRDDYDDKPVIGMGDHVPAFMLTAVPQSSLRKPAAPEKEEVETKPAKKTGRKPANRKAVAPRKSRKPAPADKADDSAKAAASDVKPANEAPAKPAPVKAEAEAPAKAETVAVAAAPAPEAQSTVESPVAAAKPVEAEAKVEAEAVVPAAAETEAKADGGAEAKPAKAKTTRAPRKPRAKAATKTKAASKTAPAEGDEGKADAEGEAAKPKKAVAKKPAKPRAPRKPRKKAEPAEGEATAAASPDNPAASAE</sequence>
<evidence type="ECO:0000256" key="4">
    <source>
        <dbReference type="ARBA" id="ARBA00022801"/>
    </source>
</evidence>
<evidence type="ECO:0000256" key="11">
    <source>
        <dbReference type="RuleBase" id="RU000492"/>
    </source>
</evidence>
<dbReference type="PANTHER" id="PTHR47959">
    <property type="entry name" value="ATP-DEPENDENT RNA HELICASE RHLE-RELATED"/>
    <property type="match status" value="1"/>
</dbReference>
<evidence type="ECO:0000259" key="15">
    <source>
        <dbReference type="PROSITE" id="PS51195"/>
    </source>
</evidence>
<comment type="caution">
    <text evidence="16">The sequence shown here is derived from an EMBL/GenBank/DDBJ whole genome shotgun (WGS) entry which is preliminary data.</text>
</comment>
<feature type="compositionally biased region" description="Low complexity" evidence="12">
    <location>
        <begin position="728"/>
        <end position="744"/>
    </location>
</feature>
<evidence type="ECO:0000313" key="16">
    <source>
        <dbReference type="EMBL" id="PKR53335.1"/>
    </source>
</evidence>
<dbReference type="OrthoDB" id="9805696at2"/>
<dbReference type="GO" id="GO:0042255">
    <property type="term" value="P:ribosome assembly"/>
    <property type="evidence" value="ECO:0007669"/>
    <property type="project" value="UniProtKB-ARBA"/>
</dbReference>
<dbReference type="PROSITE" id="PS51195">
    <property type="entry name" value="Q_MOTIF"/>
    <property type="match status" value="1"/>
</dbReference>
<dbReference type="InterPro" id="IPR014001">
    <property type="entry name" value="Helicase_ATP-bd"/>
</dbReference>
<feature type="compositionally biased region" description="Basic and acidic residues" evidence="12">
    <location>
        <begin position="470"/>
        <end position="486"/>
    </location>
</feature>
<keyword evidence="6 11" id="KW-0067">ATP-binding</keyword>
<feature type="compositionally biased region" description="Low complexity" evidence="12">
    <location>
        <begin position="571"/>
        <end position="591"/>
    </location>
</feature>
<dbReference type="RefSeq" id="WP_101267836.1">
    <property type="nucleotide sequence ID" value="NZ_NWTK01000009.1"/>
</dbReference>
<evidence type="ECO:0000259" key="13">
    <source>
        <dbReference type="PROSITE" id="PS51192"/>
    </source>
</evidence>
<feature type="compositionally biased region" description="Basic and acidic residues" evidence="12">
    <location>
        <begin position="689"/>
        <end position="701"/>
    </location>
</feature>
<dbReference type="GO" id="GO:0005829">
    <property type="term" value="C:cytosol"/>
    <property type="evidence" value="ECO:0007669"/>
    <property type="project" value="TreeGrafter"/>
</dbReference>
<feature type="compositionally biased region" description="Low complexity" evidence="12">
    <location>
        <begin position="599"/>
        <end position="626"/>
    </location>
</feature>
<dbReference type="EMBL" id="NWTK01000009">
    <property type="protein sequence ID" value="PKR53335.1"/>
    <property type="molecule type" value="Genomic_DNA"/>
</dbReference>
<keyword evidence="4 11" id="KW-0378">Hydrolase</keyword>
<evidence type="ECO:0000313" key="17">
    <source>
        <dbReference type="Proteomes" id="UP000233597"/>
    </source>
</evidence>
<feature type="short sequence motif" description="Q motif" evidence="10">
    <location>
        <begin position="1"/>
        <end position="29"/>
    </location>
</feature>
<dbReference type="PROSITE" id="PS00039">
    <property type="entry name" value="DEAD_ATP_HELICASE"/>
    <property type="match status" value="1"/>
</dbReference>
<evidence type="ECO:0000256" key="3">
    <source>
        <dbReference type="ARBA" id="ARBA00022741"/>
    </source>
</evidence>
<evidence type="ECO:0000256" key="6">
    <source>
        <dbReference type="ARBA" id="ARBA00022840"/>
    </source>
</evidence>
<dbReference type="CDD" id="cd18787">
    <property type="entry name" value="SF2_C_DEAD"/>
    <property type="match status" value="1"/>
</dbReference>
<dbReference type="PANTHER" id="PTHR47959:SF13">
    <property type="entry name" value="ATP-DEPENDENT RNA HELICASE RHLE"/>
    <property type="match status" value="1"/>
</dbReference>
<evidence type="ECO:0000256" key="5">
    <source>
        <dbReference type="ARBA" id="ARBA00022806"/>
    </source>
</evidence>
<dbReference type="GO" id="GO:0003676">
    <property type="term" value="F:nucleic acid binding"/>
    <property type="evidence" value="ECO:0007669"/>
    <property type="project" value="InterPro"/>
</dbReference>
<dbReference type="EC" id="3.6.4.13" evidence="1"/>
<organism evidence="16 17">
    <name type="scientific">Thalassospira marina</name>
    <dbReference type="NCBI Taxonomy" id="2048283"/>
    <lineage>
        <taxon>Bacteria</taxon>
        <taxon>Pseudomonadati</taxon>
        <taxon>Pseudomonadota</taxon>
        <taxon>Alphaproteobacteria</taxon>
        <taxon>Rhodospirillales</taxon>
        <taxon>Thalassospiraceae</taxon>
        <taxon>Thalassospira</taxon>
    </lineage>
</organism>
<dbReference type="Gene3D" id="3.40.50.300">
    <property type="entry name" value="P-loop containing nucleotide triphosphate hydrolases"/>
    <property type="match status" value="2"/>
</dbReference>
<dbReference type="InterPro" id="IPR027417">
    <property type="entry name" value="P-loop_NTPase"/>
</dbReference>